<dbReference type="EMBL" id="JAGUCN010000005">
    <property type="protein sequence ID" value="MBS2211041.1"/>
    <property type="molecule type" value="Genomic_DNA"/>
</dbReference>
<gene>
    <name evidence="2" type="ORF">KEM09_06495</name>
</gene>
<keyword evidence="2" id="KW-0378">Hydrolase</keyword>
<dbReference type="Proteomes" id="UP000721861">
    <property type="component" value="Unassembled WGS sequence"/>
</dbReference>
<dbReference type="InterPro" id="IPR036034">
    <property type="entry name" value="PDZ_sf"/>
</dbReference>
<evidence type="ECO:0000259" key="1">
    <source>
        <dbReference type="PROSITE" id="PS50106"/>
    </source>
</evidence>
<comment type="caution">
    <text evidence="2">The sequence shown here is derived from an EMBL/GenBank/DDBJ whole genome shotgun (WGS) entry which is preliminary data.</text>
</comment>
<keyword evidence="2" id="KW-0645">Protease</keyword>
<evidence type="ECO:0000313" key="2">
    <source>
        <dbReference type="EMBL" id="MBS2211041.1"/>
    </source>
</evidence>
<dbReference type="InterPro" id="IPR001478">
    <property type="entry name" value="PDZ"/>
</dbReference>
<name>A0ABS5K7R4_9BACT</name>
<evidence type="ECO:0000313" key="3">
    <source>
        <dbReference type="Proteomes" id="UP000721861"/>
    </source>
</evidence>
<dbReference type="GO" id="GO:0006508">
    <property type="term" value="P:proteolysis"/>
    <property type="evidence" value="ECO:0007669"/>
    <property type="project" value="UniProtKB-KW"/>
</dbReference>
<dbReference type="CDD" id="cd05483">
    <property type="entry name" value="retropepsin_like_bacteria"/>
    <property type="match status" value="1"/>
</dbReference>
<dbReference type="InterPro" id="IPR034122">
    <property type="entry name" value="Retropepsin-like_bacterial"/>
</dbReference>
<protein>
    <submittedName>
        <fullName evidence="2">Aspartyl protease family protein</fullName>
    </submittedName>
</protein>
<organism evidence="2 3">
    <name type="scientific">Carboxylicivirga mesophila</name>
    <dbReference type="NCBI Taxonomy" id="1166478"/>
    <lineage>
        <taxon>Bacteria</taxon>
        <taxon>Pseudomonadati</taxon>
        <taxon>Bacteroidota</taxon>
        <taxon>Bacteroidia</taxon>
        <taxon>Marinilabiliales</taxon>
        <taxon>Marinilabiliaceae</taxon>
        <taxon>Carboxylicivirga</taxon>
    </lineage>
</organism>
<dbReference type="GO" id="GO:0008233">
    <property type="term" value="F:peptidase activity"/>
    <property type="evidence" value="ECO:0007669"/>
    <property type="project" value="UniProtKB-KW"/>
</dbReference>
<accession>A0ABS5K7R4</accession>
<sequence>MKQLVVFGQFNEGQLVTDNFYTEIPFEYIHDKIVIEANMNGVKGRYLLDTGAMCVLFKDSTNQQYDNSSKMRIGDATGKKQMAEIVRMPLIEVGDLQYEDIPVMYVDMFAGPFKCLGYKGIIGSNLLRFGAFKIDWYQKKLVITDSFQTLGKQSKQGAKMHVNKQQSSPFIKCKINSKNIGWVLLDTGSGDIFSLYNPTASWLTKKKAIGQPDYVSSGTNSHGAWGAGKHQTSIYCNSKLQIGITQFQSVSLETSDGKSKIGMKMLEHGNFILDYPQKRFFIDLGENSDDLTIESFGIDLIMKDDQFLVNGIWKGTAAEEYGIEKGDVIEDIEGVNLKDKSSCEVFLTLKELTKAKDELTFYLLKPDGSESRKVTLPRLKI</sequence>
<proteinExistence type="predicted"/>
<dbReference type="Gene3D" id="2.30.42.10">
    <property type="match status" value="1"/>
</dbReference>
<dbReference type="InterPro" id="IPR021109">
    <property type="entry name" value="Peptidase_aspartic_dom_sf"/>
</dbReference>
<dbReference type="SUPFAM" id="SSF50156">
    <property type="entry name" value="PDZ domain-like"/>
    <property type="match status" value="1"/>
</dbReference>
<reference evidence="2 3" key="1">
    <citation type="journal article" date="2014" name="Int. J. Syst. Evol. Microbiol.">
        <title>Carboxylicivirga gen. nov. in the family Marinilabiliaceae with two novel species, Carboxylicivirga mesophila sp. nov. and Carboxylicivirga taeanensis sp. nov., and reclassification of Cytophaga fermentans as Saccharicrinis fermentans gen. nov., comb. nov.</title>
        <authorList>
            <person name="Yang S.H."/>
            <person name="Seo H.S."/>
            <person name="Woo J.H."/>
            <person name="Oh H.M."/>
            <person name="Jang H."/>
            <person name="Lee J.H."/>
            <person name="Kim S.J."/>
            <person name="Kwon K.K."/>
        </authorList>
    </citation>
    <scope>NUCLEOTIDE SEQUENCE [LARGE SCALE GENOMIC DNA]</scope>
    <source>
        <strain evidence="2 3">JCM 18290</strain>
    </source>
</reference>
<keyword evidence="3" id="KW-1185">Reference proteome</keyword>
<dbReference type="PROSITE" id="PS50106">
    <property type="entry name" value="PDZ"/>
    <property type="match status" value="1"/>
</dbReference>
<dbReference type="Pfam" id="PF13650">
    <property type="entry name" value="Asp_protease_2"/>
    <property type="match status" value="1"/>
</dbReference>
<dbReference type="RefSeq" id="WP_212226938.1">
    <property type="nucleotide sequence ID" value="NZ_JAGUCN010000005.1"/>
</dbReference>
<feature type="domain" description="PDZ" evidence="1">
    <location>
        <begin position="281"/>
        <end position="351"/>
    </location>
</feature>
<dbReference type="Gene3D" id="2.40.70.10">
    <property type="entry name" value="Acid Proteases"/>
    <property type="match status" value="1"/>
</dbReference>